<reference evidence="1 2" key="1">
    <citation type="submission" date="2020-06" db="EMBL/GenBank/DDBJ databases">
        <title>Sulfitobacter algicola sp. nov., isolated from green algae.</title>
        <authorList>
            <person name="Wang C."/>
        </authorList>
    </citation>
    <scope>NUCLEOTIDE SEQUENCE [LARGE SCALE GENOMIC DNA]</scope>
    <source>
        <strain evidence="1 2">1151</strain>
    </source>
</reference>
<organism evidence="1 2">
    <name type="scientific">Parasulfitobacter algicola</name>
    <dbReference type="NCBI Taxonomy" id="2614809"/>
    <lineage>
        <taxon>Bacteria</taxon>
        <taxon>Pseudomonadati</taxon>
        <taxon>Pseudomonadota</taxon>
        <taxon>Alphaproteobacteria</taxon>
        <taxon>Rhodobacterales</taxon>
        <taxon>Roseobacteraceae</taxon>
        <taxon>Parasulfitobacter</taxon>
    </lineage>
</organism>
<dbReference type="EMBL" id="JABUFE010000002">
    <property type="protein sequence ID" value="NSX54323.1"/>
    <property type="molecule type" value="Genomic_DNA"/>
</dbReference>
<protein>
    <submittedName>
        <fullName evidence="1">DUF2330 domain-containing protein</fullName>
    </submittedName>
</protein>
<dbReference type="Proteomes" id="UP000777935">
    <property type="component" value="Unassembled WGS sequence"/>
</dbReference>
<dbReference type="Pfam" id="PF10092">
    <property type="entry name" value="DUF2330"/>
    <property type="match status" value="1"/>
</dbReference>
<evidence type="ECO:0000313" key="2">
    <source>
        <dbReference type="Proteomes" id="UP000777935"/>
    </source>
</evidence>
<sequence>MFVARVNLNRHTSAEKQELQPLQISFNSTNFMLPLQLGKINADKKQDVLIMTLTRDGRVEATNYENARVASNITITTFVRDVFPDFYRQTFANAAQPNTVMTEYAWDMAWCDPCAGDPLSNEQLRELGISWLKEIPNAARDVFVTRMHIQYDKTTFQKDLMMRITDDKGNFQGRYIMNVPFNGKITCDAGVQYVRDTRRRMQQEAKNLQDLTGWARRTIDTRIRQSVPAVYQY</sequence>
<keyword evidence="2" id="KW-1185">Reference proteome</keyword>
<comment type="caution">
    <text evidence="1">The sequence shown here is derived from an EMBL/GenBank/DDBJ whole genome shotgun (WGS) entry which is preliminary data.</text>
</comment>
<dbReference type="RefSeq" id="WP_174136327.1">
    <property type="nucleotide sequence ID" value="NZ_JABUFE010000002.1"/>
</dbReference>
<proteinExistence type="predicted"/>
<dbReference type="InterPro" id="IPR019283">
    <property type="entry name" value="DUF2330"/>
</dbReference>
<evidence type="ECO:0000313" key="1">
    <source>
        <dbReference type="EMBL" id="NSX54323.1"/>
    </source>
</evidence>
<gene>
    <name evidence="1" type="ORF">HRQ87_05870</name>
</gene>
<accession>A0ABX2IW77</accession>
<name>A0ABX2IW77_9RHOB</name>